<dbReference type="InterPro" id="IPR005100">
    <property type="entry name" value="NGN-domain"/>
</dbReference>
<name>A0A8H7UJ73_9FUNG</name>
<reference evidence="18" key="1">
    <citation type="submission" date="2020-12" db="EMBL/GenBank/DDBJ databases">
        <title>Metabolic potential, ecology and presence of endohyphal bacteria is reflected in genomic diversity of Mucoromycotina.</title>
        <authorList>
            <person name="Muszewska A."/>
            <person name="Okrasinska A."/>
            <person name="Steczkiewicz K."/>
            <person name="Drgas O."/>
            <person name="Orlowska M."/>
            <person name="Perlinska-Lenart U."/>
            <person name="Aleksandrzak-Piekarczyk T."/>
            <person name="Szatraj K."/>
            <person name="Zielenkiewicz U."/>
            <person name="Pilsyk S."/>
            <person name="Malc E."/>
            <person name="Mieczkowski P."/>
            <person name="Kruszewska J.S."/>
            <person name="Biernat P."/>
            <person name="Pawlowska J."/>
        </authorList>
    </citation>
    <scope>NUCLEOTIDE SEQUENCE</scope>
    <source>
        <strain evidence="18">WA0000051536</strain>
    </source>
</reference>
<dbReference type="InterPro" id="IPR041975">
    <property type="entry name" value="KOW_Spt5_2"/>
</dbReference>
<feature type="region of interest" description="Disordered" evidence="14">
    <location>
        <begin position="627"/>
        <end position="672"/>
    </location>
</feature>
<comment type="subunit">
    <text evidence="12">Component of the SPT4-SPT5 complex. Interacts with RNA polymerase II.</text>
</comment>
<evidence type="ECO:0000256" key="3">
    <source>
        <dbReference type="ARBA" id="ARBA00020181"/>
    </source>
</evidence>
<feature type="domain" description="NusG-like N-terminal" evidence="15">
    <location>
        <begin position="145"/>
        <end position="234"/>
    </location>
</feature>
<dbReference type="PIRSF" id="PIRSF036945">
    <property type="entry name" value="Spt5"/>
    <property type="match status" value="1"/>
</dbReference>
<feature type="compositionally biased region" description="Gly residues" evidence="14">
    <location>
        <begin position="659"/>
        <end position="668"/>
    </location>
</feature>
<dbReference type="GO" id="GO:0032044">
    <property type="term" value="C:DSIF complex"/>
    <property type="evidence" value="ECO:0007669"/>
    <property type="project" value="TreeGrafter"/>
</dbReference>
<evidence type="ECO:0000256" key="14">
    <source>
        <dbReference type="SAM" id="MobiDB-lite"/>
    </source>
</evidence>
<dbReference type="InterPro" id="IPR039659">
    <property type="entry name" value="SPT5"/>
</dbReference>
<dbReference type="Pfam" id="PF23290">
    <property type="entry name" value="KOW5_SPT5"/>
    <property type="match status" value="1"/>
</dbReference>
<feature type="domain" description="Spt5 C-terminal" evidence="17">
    <location>
        <begin position="770"/>
        <end position="933"/>
    </location>
</feature>
<dbReference type="InterPro" id="IPR024945">
    <property type="entry name" value="Spt5_C_dom"/>
</dbReference>
<dbReference type="InterPro" id="IPR017071">
    <property type="entry name" value="TF_Spt5_eukaryote"/>
</dbReference>
<dbReference type="GO" id="GO:0006368">
    <property type="term" value="P:transcription elongation by RNA polymerase II"/>
    <property type="evidence" value="ECO:0007669"/>
    <property type="project" value="TreeGrafter"/>
</dbReference>
<dbReference type="InterPro" id="IPR006645">
    <property type="entry name" value="NGN-like_dom"/>
</dbReference>
<proteinExistence type="inferred from homology"/>
<evidence type="ECO:0000256" key="10">
    <source>
        <dbReference type="ARBA" id="ARBA00023242"/>
    </source>
</evidence>
<comment type="similarity">
    <text evidence="2 13">Belongs to the SPT5 family.</text>
</comment>
<feature type="domain" description="KOW" evidence="16">
    <location>
        <begin position="239"/>
        <end position="266"/>
    </location>
</feature>
<evidence type="ECO:0000259" key="17">
    <source>
        <dbReference type="SMART" id="SM01104"/>
    </source>
</evidence>
<dbReference type="InterPro" id="IPR022581">
    <property type="entry name" value="Spt5_N"/>
</dbReference>
<evidence type="ECO:0000259" key="16">
    <source>
        <dbReference type="SMART" id="SM00739"/>
    </source>
</evidence>
<dbReference type="Pfam" id="PF12815">
    <property type="entry name" value="CTD"/>
    <property type="match status" value="1"/>
</dbReference>
<dbReference type="CDD" id="cd09888">
    <property type="entry name" value="NGN_Euk"/>
    <property type="match status" value="1"/>
</dbReference>
<keyword evidence="10 13" id="KW-0539">Nucleus</keyword>
<evidence type="ECO:0000256" key="12">
    <source>
        <dbReference type="ARBA" id="ARBA00025870"/>
    </source>
</evidence>
<feature type="compositionally biased region" description="Pro residues" evidence="14">
    <location>
        <begin position="743"/>
        <end position="753"/>
    </location>
</feature>
<keyword evidence="4" id="KW-0678">Repressor</keyword>
<sequence>MARRKTDDEGDIEEPEEDDERYDDEEDEEEDDNEDDNPRPSKRRFNPFIDEMAEVDDDDEEEEDDEEYGKEDGFIEEDHDESATGTAAHNRHLDLDRRRREVEDMDDEQMADFYDKKYGGRNRVQSFKGGAEDVPQQLLLPSVNDPNLWMIKCKPGKERDIIFSLMKRFFDRQYSDSPLEIYSVFARESLKGYIYIEARRQAHVQQALLNLPNIYFSTLMLVPIKEMIDSINVSKKQLDIVQGGWARVRRGKYAGDLAQIIDIADSQDVVRVRLVPRLELEDRDDYDKKRKKGTYRPPQKLFNPERLNNKALTSSLQKKGGYWHLGSDTFKDGYLEKDMKVTGLTLEDINPTLDEVTKFASGGEDGERGLDLSTLTNSSVANSLPAQFQIGDTVEVTEGDLLHTYGTVDSVEGGSVTVNLNVEGFKRLVKLPPRQLRKKFTEGDHVKVINGRYKDETGLIVSVKESVVTMLSDLSLKEVTVFAKDLREAAEVTLGQTMIGNYELHDLVQLDFYTVGVIIKVDRDSFRVLDQNGEIRTIQPHQITNKRDSKRAVATDANGNSIQAGDTVVEKDGERRSGTILHLYRQLVYLHSREYVQNFGVWVTRTRNVASIAAKGGRAVNTAIDTTKQQPYGNGSMRGGFNDRGGRGGGRGGERGGRGGRGGFFGHGRGGRDNLISQTVRIAKGPHKGYMGIVKDTTDAMARVELHTNCKIITVEKSKLVILDSHGGTIGPAAEPDAFASPSPSPYNPPPSTPKRFGDGGMTPMHYSSGSRTPAWNSGARTPNPYSMDGNKTPAWNAGARTPNPYAMEAPRTPAGAKTPAWDSGSKTPRRSGGGADGGEDDHWNAGARTPAADSRVWGKGGEDWPTPSAWRSNSDRNKVSTPGPNTAPTPYEAAPTPGAHMIPMTPAALTAPTPAAHMISAPTPGNYLPTTPAAGQMPQTPFMPTGGDYNQAEDSQSTGEEWPIPDIEVSFIKDRASGSEFDGGAHDGQKASIVHVDRSKRVCKVRPVSGGNELEVGWEYLDIVKPGKKDNVKIVSGEYRGQIGHLIGVDGVDGIVKLRGGSGFKIMGMTSVAKYTGSEAVA</sequence>
<feature type="compositionally biased region" description="Polar residues" evidence="14">
    <location>
        <begin position="766"/>
        <end position="785"/>
    </location>
</feature>
<dbReference type="Pfam" id="PF03439">
    <property type="entry name" value="Spt5-NGN"/>
    <property type="match status" value="1"/>
</dbReference>
<dbReference type="CDD" id="cd06086">
    <property type="entry name" value="KOW_Spt5_6"/>
    <property type="match status" value="1"/>
</dbReference>
<evidence type="ECO:0000256" key="4">
    <source>
        <dbReference type="ARBA" id="ARBA00022491"/>
    </source>
</evidence>
<dbReference type="InterPro" id="IPR005824">
    <property type="entry name" value="KOW"/>
</dbReference>
<dbReference type="Pfam" id="PF00467">
    <property type="entry name" value="KOW"/>
    <property type="match status" value="1"/>
</dbReference>
<dbReference type="InterPro" id="IPR057934">
    <property type="entry name" value="KOW_Spt5_7"/>
</dbReference>
<feature type="region of interest" description="Disordered" evidence="14">
    <location>
        <begin position="1"/>
        <end position="95"/>
    </location>
</feature>
<feature type="domain" description="KOW" evidence="16">
    <location>
        <begin position="439"/>
        <end position="466"/>
    </location>
</feature>
<feature type="domain" description="KOW" evidence="16">
    <location>
        <begin position="1026"/>
        <end position="1053"/>
    </location>
</feature>
<dbReference type="Pfam" id="PF23291">
    <property type="entry name" value="KOW4_SPT5"/>
    <property type="match status" value="1"/>
</dbReference>
<dbReference type="GO" id="GO:0032784">
    <property type="term" value="P:regulation of DNA-templated transcription elongation"/>
    <property type="evidence" value="ECO:0007669"/>
    <property type="project" value="InterPro"/>
</dbReference>
<evidence type="ECO:0000256" key="13">
    <source>
        <dbReference type="PIRNR" id="PIRNR036945"/>
    </source>
</evidence>
<dbReference type="Pfam" id="PF23037">
    <property type="entry name" value="KOWx_SPT5"/>
    <property type="match status" value="1"/>
</dbReference>
<comment type="function">
    <text evidence="11 13">The SPT4-SPT5 complex mediates both activation and inhibition of transcription elongation, and plays a role in pre-mRNA processing. This complex seems to be important for the stability of the RNA polymerase II elongation machinery on the chromatin template but not for the inherent ability of this machinery to translocate down the gene.</text>
</comment>
<dbReference type="FunFam" id="2.30.30.30:FF:000018">
    <property type="entry name" value="Transcription elongation factor SPT5"/>
    <property type="match status" value="1"/>
</dbReference>
<keyword evidence="5" id="KW-0597">Phosphoprotein</keyword>
<keyword evidence="19" id="KW-1185">Reference proteome</keyword>
<comment type="caution">
    <text evidence="18">The sequence shown here is derived from an EMBL/GenBank/DDBJ whole genome shotgun (WGS) entry which is preliminary data.</text>
</comment>
<dbReference type="PANTHER" id="PTHR11125">
    <property type="entry name" value="SUPPRESSOR OF TY 5"/>
    <property type="match status" value="1"/>
</dbReference>
<accession>A0A8H7UJ73</accession>
<evidence type="ECO:0000259" key="15">
    <source>
        <dbReference type="SMART" id="SM00738"/>
    </source>
</evidence>
<protein>
    <recommendedName>
        <fullName evidence="3 13">Transcription elongation factor SPT5</fullName>
    </recommendedName>
</protein>
<organism evidence="18 19">
    <name type="scientific">Umbelopsis vinacea</name>
    <dbReference type="NCBI Taxonomy" id="44442"/>
    <lineage>
        <taxon>Eukaryota</taxon>
        <taxon>Fungi</taxon>
        <taxon>Fungi incertae sedis</taxon>
        <taxon>Mucoromycota</taxon>
        <taxon>Mucoromycotina</taxon>
        <taxon>Umbelopsidomycetes</taxon>
        <taxon>Umbelopsidales</taxon>
        <taxon>Umbelopsidaceae</taxon>
        <taxon>Umbelopsis</taxon>
    </lineage>
</organism>
<feature type="region of interest" description="Disordered" evidence="14">
    <location>
        <begin position="732"/>
        <end position="896"/>
    </location>
</feature>
<evidence type="ECO:0000256" key="7">
    <source>
        <dbReference type="ARBA" id="ARBA00023015"/>
    </source>
</evidence>
<dbReference type="Pfam" id="PF23042">
    <property type="entry name" value="KOW1_SPT5"/>
    <property type="match status" value="1"/>
</dbReference>
<comment type="subcellular location">
    <subcellularLocation>
        <location evidence="1 13">Nucleus</location>
    </subcellularLocation>
</comment>
<dbReference type="InterPro" id="IPR039385">
    <property type="entry name" value="NGN_Euk"/>
</dbReference>
<feature type="compositionally biased region" description="Low complexity" evidence="14">
    <location>
        <begin position="885"/>
        <end position="896"/>
    </location>
</feature>
<dbReference type="AlphaFoldDB" id="A0A8H7UJ73"/>
<dbReference type="GO" id="GO:0003729">
    <property type="term" value="F:mRNA binding"/>
    <property type="evidence" value="ECO:0007669"/>
    <property type="project" value="TreeGrafter"/>
</dbReference>
<evidence type="ECO:0000256" key="8">
    <source>
        <dbReference type="ARBA" id="ARBA00023159"/>
    </source>
</evidence>
<dbReference type="InterPro" id="IPR041978">
    <property type="entry name" value="KOW_Spt5_5"/>
</dbReference>
<evidence type="ECO:0000256" key="5">
    <source>
        <dbReference type="ARBA" id="ARBA00022553"/>
    </source>
</evidence>
<evidence type="ECO:0000256" key="2">
    <source>
        <dbReference type="ARBA" id="ARBA00006956"/>
    </source>
</evidence>
<dbReference type="InterPro" id="IPR057936">
    <property type="entry name" value="KOWx_Spt5"/>
</dbReference>
<dbReference type="SMART" id="SM01104">
    <property type="entry name" value="CTD"/>
    <property type="match status" value="1"/>
</dbReference>
<dbReference type="SMART" id="SM00739">
    <property type="entry name" value="KOW"/>
    <property type="match status" value="5"/>
</dbReference>
<dbReference type="InterPro" id="IPR041977">
    <property type="entry name" value="KOW_Spt5_4"/>
</dbReference>
<dbReference type="Gene3D" id="3.30.70.940">
    <property type="entry name" value="NusG, N-terminal domain"/>
    <property type="match status" value="1"/>
</dbReference>
<dbReference type="SUPFAM" id="SSF50104">
    <property type="entry name" value="Translation proteins SH3-like domain"/>
    <property type="match status" value="1"/>
</dbReference>
<dbReference type="InterPro" id="IPR008991">
    <property type="entry name" value="Translation_prot_SH3-like_sf"/>
</dbReference>
<dbReference type="OrthoDB" id="28901at2759"/>
<evidence type="ECO:0000313" key="19">
    <source>
        <dbReference type="Proteomes" id="UP000612746"/>
    </source>
</evidence>
<feature type="compositionally biased region" description="Acidic residues" evidence="14">
    <location>
        <begin position="8"/>
        <end position="35"/>
    </location>
</feature>
<dbReference type="InterPro" id="IPR041976">
    <property type="entry name" value="KOW_Spt5_3"/>
</dbReference>
<dbReference type="CDD" id="cd06085">
    <property type="entry name" value="KOW_Spt5_5"/>
    <property type="match status" value="1"/>
</dbReference>
<dbReference type="GO" id="GO:0000785">
    <property type="term" value="C:chromatin"/>
    <property type="evidence" value="ECO:0007669"/>
    <property type="project" value="UniProtKB-ARBA"/>
</dbReference>
<dbReference type="SMART" id="SM00738">
    <property type="entry name" value="NGN"/>
    <property type="match status" value="1"/>
</dbReference>
<dbReference type="Pfam" id="PF23287">
    <property type="entry name" value="KOW7_SPT5"/>
    <property type="match status" value="1"/>
</dbReference>
<dbReference type="InterPro" id="IPR014722">
    <property type="entry name" value="Rib_uL2_dom2"/>
</dbReference>
<dbReference type="CDD" id="cd06084">
    <property type="entry name" value="KOW_Spt5_4"/>
    <property type="match status" value="1"/>
</dbReference>
<dbReference type="Proteomes" id="UP000612746">
    <property type="component" value="Unassembled WGS sequence"/>
</dbReference>
<keyword evidence="7" id="KW-0805">Transcription regulation</keyword>
<dbReference type="CDD" id="cd06083">
    <property type="entry name" value="KOW_Spt5_3"/>
    <property type="match status" value="1"/>
</dbReference>
<keyword evidence="8" id="KW-0010">Activator</keyword>
<feature type="domain" description="KOW" evidence="16">
    <location>
        <begin position="387"/>
        <end position="414"/>
    </location>
</feature>
<dbReference type="CDD" id="cd06082">
    <property type="entry name" value="KOW_Spt5_2"/>
    <property type="match status" value="1"/>
</dbReference>
<dbReference type="CDD" id="cd06081">
    <property type="entry name" value="KOW_Spt5_1"/>
    <property type="match status" value="1"/>
</dbReference>
<dbReference type="Gene3D" id="2.30.30.30">
    <property type="match status" value="3"/>
</dbReference>
<dbReference type="PANTHER" id="PTHR11125:SF7">
    <property type="entry name" value="TRANSCRIPTION ELONGATION FACTOR SPT5"/>
    <property type="match status" value="1"/>
</dbReference>
<dbReference type="Pfam" id="PF11942">
    <property type="entry name" value="Spt5_N"/>
    <property type="match status" value="1"/>
</dbReference>
<evidence type="ECO:0000256" key="11">
    <source>
        <dbReference type="ARBA" id="ARBA00024691"/>
    </source>
</evidence>
<evidence type="ECO:0000256" key="9">
    <source>
        <dbReference type="ARBA" id="ARBA00023163"/>
    </source>
</evidence>
<feature type="compositionally biased region" description="Acidic residues" evidence="14">
    <location>
        <begin position="51"/>
        <end position="80"/>
    </location>
</feature>
<evidence type="ECO:0000313" key="18">
    <source>
        <dbReference type="EMBL" id="KAG2181778.1"/>
    </source>
</evidence>
<dbReference type="InterPro" id="IPR041973">
    <property type="entry name" value="KOW_Spt5_1"/>
</dbReference>
<feature type="domain" description="KOW" evidence="16">
    <location>
        <begin position="673"/>
        <end position="700"/>
    </location>
</feature>
<dbReference type="GO" id="GO:0006357">
    <property type="term" value="P:regulation of transcription by RNA polymerase II"/>
    <property type="evidence" value="ECO:0007669"/>
    <property type="project" value="InterPro"/>
</dbReference>
<keyword evidence="9 13" id="KW-0804">Transcription</keyword>
<evidence type="ECO:0000256" key="6">
    <source>
        <dbReference type="ARBA" id="ARBA00022737"/>
    </source>
</evidence>
<evidence type="ECO:0000256" key="1">
    <source>
        <dbReference type="ARBA" id="ARBA00004123"/>
    </source>
</evidence>
<dbReference type="InterPro" id="IPR036735">
    <property type="entry name" value="NGN_dom_sf"/>
</dbReference>
<keyword evidence="6" id="KW-0677">Repeat</keyword>
<dbReference type="FunFam" id="3.30.70.940:FF:000005">
    <property type="entry name" value="Transcription elongation factor SPT5"/>
    <property type="match status" value="1"/>
</dbReference>
<dbReference type="EMBL" id="JAEPRA010000008">
    <property type="protein sequence ID" value="KAG2181778.1"/>
    <property type="molecule type" value="Genomic_DNA"/>
</dbReference>
<dbReference type="Pfam" id="PF23284">
    <property type="entry name" value="KOW2_Spt5"/>
    <property type="match status" value="1"/>
</dbReference>
<gene>
    <name evidence="18" type="ORF">INT44_008593</name>
</gene>